<comment type="function">
    <text evidence="2 9">Catalyzes the oxidative ring opening of 3-hydroxyanthranilate to 2-amino-3-carboxymuconate semialdehyde, which spontaneously cyclizes to quinolinate.</text>
</comment>
<dbReference type="GO" id="GO:0000334">
    <property type="term" value="F:3-hydroxyanthranilate 3,4-dioxygenase activity"/>
    <property type="evidence" value="ECO:0007669"/>
    <property type="project" value="UniProtKB-UniRule"/>
</dbReference>
<comment type="pathway">
    <text evidence="9">Cofactor biosynthesis; NAD(+) biosynthesis; quinolinate from L-kynurenine: step 3/3.</text>
</comment>
<dbReference type="Proteomes" id="UP000515788">
    <property type="component" value="Chromosome 5"/>
</dbReference>
<evidence type="ECO:0000256" key="5">
    <source>
        <dbReference type="ARBA" id="ARBA00022723"/>
    </source>
</evidence>
<keyword evidence="4 9" id="KW-0662">Pyridine nucleotide biosynthesis</keyword>
<dbReference type="Pfam" id="PF06052">
    <property type="entry name" value="3-HAO"/>
    <property type="match status" value="1"/>
</dbReference>
<dbReference type="Gene3D" id="2.60.120.10">
    <property type="entry name" value="Jelly Rolls"/>
    <property type="match status" value="1"/>
</dbReference>
<keyword evidence="3 9" id="KW-0963">Cytoplasm</keyword>
<feature type="binding site" evidence="9">
    <location>
        <position position="45"/>
    </location>
    <ligand>
        <name>O2</name>
        <dbReference type="ChEBI" id="CHEBI:15379"/>
    </ligand>
</feature>
<dbReference type="UniPathway" id="UPA00253">
    <property type="reaction ID" value="UER00330"/>
</dbReference>
<protein>
    <recommendedName>
        <fullName evidence="9">3-hydroxyanthranilate 3,4-dioxygenase</fullName>
        <ecNumber evidence="9">1.13.11.6</ecNumber>
    </recommendedName>
    <alternativeName>
        <fullName evidence="9">3-hydroxyanthranilate oxygenase</fullName>
        <shortName evidence="9">3-HAO</shortName>
    </alternativeName>
    <alternativeName>
        <fullName evidence="9">3-hydroxyanthranilic acid dioxygenase</fullName>
        <shortName evidence="9">HAD</shortName>
    </alternativeName>
    <alternativeName>
        <fullName evidence="9">Biosynthesis of nicotinic acid protein 1</fullName>
    </alternativeName>
</protein>
<evidence type="ECO:0000313" key="10">
    <source>
        <dbReference type="EMBL" id="QLL33600.1"/>
    </source>
</evidence>
<evidence type="ECO:0000313" key="11">
    <source>
        <dbReference type="Proteomes" id="UP000515788"/>
    </source>
</evidence>
<sequence length="178" mass="20391">MLNTIPINLDRWLEENGHLLQPPVNNFCLHRNGFTVMIVGGPNERTDYHVNPTPEWFFQKKGSMTLRVVDESLEGDAKFIDITINEGDSYLLPANVPHSPVRYADTIGIVVEQDRPEGANDKMRWYCSNCRMIVHQLEFYMVDLGTQVKEGVLAFENDPESRKCKNCGTMNHSRPQKP</sequence>
<dbReference type="GO" id="GO:0006569">
    <property type="term" value="P:L-tryptophan catabolic process"/>
    <property type="evidence" value="ECO:0007669"/>
    <property type="project" value="UniProtKB-UniRule"/>
</dbReference>
<comment type="catalytic activity">
    <reaction evidence="9">
        <text>3-hydroxyanthranilate + O2 = (2Z,4Z)-2-amino-3-carboxymuconate 6-semialdehyde</text>
        <dbReference type="Rhea" id="RHEA:17953"/>
        <dbReference type="ChEBI" id="CHEBI:15379"/>
        <dbReference type="ChEBI" id="CHEBI:36559"/>
        <dbReference type="ChEBI" id="CHEBI:77612"/>
        <dbReference type="EC" id="1.13.11.6"/>
    </reaction>
</comment>
<evidence type="ECO:0000256" key="3">
    <source>
        <dbReference type="ARBA" id="ARBA00022490"/>
    </source>
</evidence>
<dbReference type="CDD" id="cd06123">
    <property type="entry name" value="cupin_HAO"/>
    <property type="match status" value="1"/>
</dbReference>
<keyword evidence="7 9" id="KW-0560">Oxidoreductase</keyword>
<keyword evidence="5 9" id="KW-0479">Metal-binding</keyword>
<dbReference type="NCBIfam" id="TIGR03037">
    <property type="entry name" value="anthran_nbaC"/>
    <property type="match status" value="1"/>
</dbReference>
<keyword evidence="8 9" id="KW-0408">Iron</keyword>
<dbReference type="AlphaFoldDB" id="A0A7G3ZJB4"/>
<dbReference type="PANTHER" id="PTHR15497:SF1">
    <property type="entry name" value="3-HYDROXYANTHRANILATE 3,4-DIOXYGENASE"/>
    <property type="match status" value="1"/>
</dbReference>
<keyword evidence="11" id="KW-1185">Reference proteome</keyword>
<evidence type="ECO:0000256" key="2">
    <source>
        <dbReference type="ARBA" id="ARBA00002752"/>
    </source>
</evidence>
<proteinExistence type="inferred from homology"/>
<evidence type="ECO:0000256" key="4">
    <source>
        <dbReference type="ARBA" id="ARBA00022642"/>
    </source>
</evidence>
<evidence type="ECO:0000256" key="1">
    <source>
        <dbReference type="ARBA" id="ARBA00001954"/>
    </source>
</evidence>
<feature type="binding site" evidence="9">
    <location>
        <position position="127"/>
    </location>
    <ligand>
        <name>a divalent metal cation</name>
        <dbReference type="ChEBI" id="CHEBI:60240"/>
    </ligand>
</feature>
<feature type="binding site" evidence="9">
    <location>
        <position position="130"/>
    </location>
    <ligand>
        <name>a divalent metal cation</name>
        <dbReference type="ChEBI" id="CHEBI:60240"/>
    </ligand>
</feature>
<dbReference type="InterPro" id="IPR014710">
    <property type="entry name" value="RmlC-like_jellyroll"/>
</dbReference>
<dbReference type="GO" id="GO:0043420">
    <property type="term" value="P:anthranilate metabolic process"/>
    <property type="evidence" value="ECO:0007669"/>
    <property type="project" value="UniProtKB-UniRule"/>
</dbReference>
<feature type="binding site" evidence="9">
    <location>
        <position position="55"/>
    </location>
    <ligand>
        <name>Fe cation</name>
        <dbReference type="ChEBI" id="CHEBI:24875"/>
        <note>catalytic</note>
    </ligand>
</feature>
<dbReference type="HAMAP" id="MF_00825">
    <property type="entry name" value="3_HAO"/>
    <property type="match status" value="1"/>
</dbReference>
<name>A0A7G3ZJB4_9SACH</name>
<keyword evidence="6 9" id="KW-0223">Dioxygenase</keyword>
<evidence type="ECO:0000256" key="7">
    <source>
        <dbReference type="ARBA" id="ARBA00023002"/>
    </source>
</evidence>
<dbReference type="PANTHER" id="PTHR15497">
    <property type="entry name" value="3-HYDROXYANTHRANILATE 3,4-DIOXYGENASE"/>
    <property type="match status" value="1"/>
</dbReference>
<evidence type="ECO:0000256" key="9">
    <source>
        <dbReference type="HAMAP-Rule" id="MF_03019"/>
    </source>
</evidence>
<feature type="binding site" evidence="9">
    <location>
        <position position="102"/>
    </location>
    <ligand>
        <name>substrate</name>
    </ligand>
</feature>
<dbReference type="GO" id="GO:0034354">
    <property type="term" value="P:'de novo' NAD+ biosynthetic process from L-tryptophan"/>
    <property type="evidence" value="ECO:0007669"/>
    <property type="project" value="UniProtKB-UniRule"/>
</dbReference>
<dbReference type="SUPFAM" id="SSF51182">
    <property type="entry name" value="RmlC-like cupins"/>
    <property type="match status" value="1"/>
</dbReference>
<organism evidence="10 11">
    <name type="scientific">Torulaspora globosa</name>
    <dbReference type="NCBI Taxonomy" id="48254"/>
    <lineage>
        <taxon>Eukaryota</taxon>
        <taxon>Fungi</taxon>
        <taxon>Dikarya</taxon>
        <taxon>Ascomycota</taxon>
        <taxon>Saccharomycotina</taxon>
        <taxon>Saccharomycetes</taxon>
        <taxon>Saccharomycetales</taxon>
        <taxon>Saccharomycetaceae</taxon>
        <taxon>Torulaspora</taxon>
    </lineage>
</organism>
<dbReference type="OrthoDB" id="204928at2759"/>
<feature type="binding site" evidence="9">
    <location>
        <position position="49"/>
    </location>
    <ligand>
        <name>Fe cation</name>
        <dbReference type="ChEBI" id="CHEBI:24875"/>
        <note>catalytic</note>
    </ligand>
</feature>
<dbReference type="GO" id="GO:0005737">
    <property type="term" value="C:cytoplasm"/>
    <property type="evidence" value="ECO:0007669"/>
    <property type="project" value="UniProtKB-SubCell"/>
</dbReference>
<accession>A0A7G3ZJB4</accession>
<reference evidence="10 11" key="1">
    <citation type="submission" date="2020-06" db="EMBL/GenBank/DDBJ databases">
        <title>The yeast mating-type switching endonuclease HO is a domesticated member of an unorthodox homing genetic element family.</title>
        <authorList>
            <person name="Coughlan A.Y."/>
            <person name="Lombardi L."/>
            <person name="Braun-Galleani S."/>
            <person name="Martos A.R."/>
            <person name="Galeote V."/>
            <person name="Bigey F."/>
            <person name="Dequin S."/>
            <person name="Byrne K.P."/>
            <person name="Wolfe K.H."/>
        </authorList>
    </citation>
    <scope>NUCLEOTIDE SEQUENCE [LARGE SCALE GENOMIC DNA]</scope>
    <source>
        <strain evidence="10 11">CBS764</strain>
    </source>
</reference>
<comment type="cofactor">
    <cofactor evidence="1 9">
        <name>Fe(2+)</name>
        <dbReference type="ChEBI" id="CHEBI:29033"/>
    </cofactor>
</comment>
<dbReference type="EMBL" id="CP059250">
    <property type="protein sequence ID" value="QLL33600.1"/>
    <property type="molecule type" value="Genomic_DNA"/>
</dbReference>
<feature type="binding site" evidence="9">
    <location>
        <position position="98"/>
    </location>
    <ligand>
        <name>Fe cation</name>
        <dbReference type="ChEBI" id="CHEBI:24875"/>
        <note>catalytic</note>
    </ligand>
</feature>
<gene>
    <name evidence="9" type="primary">BNA1</name>
    <name evidence="10" type="ORF">HG536_0E05110</name>
</gene>
<evidence type="ECO:0000256" key="8">
    <source>
        <dbReference type="ARBA" id="ARBA00023004"/>
    </source>
</evidence>
<feature type="binding site" evidence="9">
    <location>
        <position position="55"/>
    </location>
    <ligand>
        <name>substrate</name>
    </ligand>
</feature>
<dbReference type="EC" id="1.13.11.6" evidence="9"/>
<feature type="binding site" evidence="9">
    <location>
        <position position="164"/>
    </location>
    <ligand>
        <name>a divalent metal cation</name>
        <dbReference type="ChEBI" id="CHEBI:60240"/>
    </ligand>
</feature>
<dbReference type="FunFam" id="2.60.120.10:FF:000093">
    <property type="entry name" value="3-hydroxyanthranilate 3,4-dioxygenase"/>
    <property type="match status" value="1"/>
</dbReference>
<dbReference type="InterPro" id="IPR010329">
    <property type="entry name" value="3hydroanth_dOase"/>
</dbReference>
<feature type="binding site" evidence="9">
    <location>
        <position position="167"/>
    </location>
    <ligand>
        <name>a divalent metal cation</name>
        <dbReference type="ChEBI" id="CHEBI:60240"/>
    </ligand>
</feature>
<dbReference type="GO" id="GO:0019805">
    <property type="term" value="P:quinolinate biosynthetic process"/>
    <property type="evidence" value="ECO:0007669"/>
    <property type="project" value="UniProtKB-UniRule"/>
</dbReference>
<dbReference type="GO" id="GO:0008198">
    <property type="term" value="F:ferrous iron binding"/>
    <property type="evidence" value="ECO:0007669"/>
    <property type="project" value="UniProtKB-UniRule"/>
</dbReference>
<comment type="similarity">
    <text evidence="9">Belongs to the 3-HAO family.</text>
</comment>
<evidence type="ECO:0000256" key="6">
    <source>
        <dbReference type="ARBA" id="ARBA00022964"/>
    </source>
</evidence>
<feature type="binding site" evidence="9">
    <location>
        <position position="112"/>
    </location>
    <ligand>
        <name>substrate</name>
    </ligand>
</feature>
<dbReference type="InterPro" id="IPR011051">
    <property type="entry name" value="RmlC_Cupin_sf"/>
</dbReference>
<comment type="subcellular location">
    <subcellularLocation>
        <location evidence="9">Cytoplasm</location>
    </subcellularLocation>
</comment>